<gene>
    <name evidence="2" type="ORF">L873DRAFT_1802875</name>
</gene>
<dbReference type="AlphaFoldDB" id="A0A3N4JUI2"/>
<protein>
    <submittedName>
        <fullName evidence="2">Uncharacterized protein</fullName>
    </submittedName>
</protein>
<feature type="transmembrane region" description="Helical" evidence="1">
    <location>
        <begin position="43"/>
        <end position="62"/>
    </location>
</feature>
<sequence length="117" mass="13251">MRMYVWWGASRSIPLPLTLFPITPSIISPTIPLLPNPYPFPSLHYPVVCSVCGICCILACLYREQVKLECVLSFHQPSFIFACPRNESPPPPSATTNLKTQLPPLLIHRIFNQPFKM</sequence>
<keyword evidence="1" id="KW-0812">Transmembrane</keyword>
<dbReference type="Proteomes" id="UP000276215">
    <property type="component" value="Unassembled WGS sequence"/>
</dbReference>
<evidence type="ECO:0000256" key="1">
    <source>
        <dbReference type="SAM" id="Phobius"/>
    </source>
</evidence>
<name>A0A3N4JUI2_9PEZI</name>
<reference evidence="2 3" key="1">
    <citation type="journal article" date="2018" name="Nat. Ecol. Evol.">
        <title>Pezizomycetes genomes reveal the molecular basis of ectomycorrhizal truffle lifestyle.</title>
        <authorList>
            <person name="Murat C."/>
            <person name="Payen T."/>
            <person name="Noel B."/>
            <person name="Kuo A."/>
            <person name="Morin E."/>
            <person name="Chen J."/>
            <person name="Kohler A."/>
            <person name="Krizsan K."/>
            <person name="Balestrini R."/>
            <person name="Da Silva C."/>
            <person name="Montanini B."/>
            <person name="Hainaut M."/>
            <person name="Levati E."/>
            <person name="Barry K.W."/>
            <person name="Belfiori B."/>
            <person name="Cichocki N."/>
            <person name="Clum A."/>
            <person name="Dockter R.B."/>
            <person name="Fauchery L."/>
            <person name="Guy J."/>
            <person name="Iotti M."/>
            <person name="Le Tacon F."/>
            <person name="Lindquist E.A."/>
            <person name="Lipzen A."/>
            <person name="Malagnac F."/>
            <person name="Mello A."/>
            <person name="Molinier V."/>
            <person name="Miyauchi S."/>
            <person name="Poulain J."/>
            <person name="Riccioni C."/>
            <person name="Rubini A."/>
            <person name="Sitrit Y."/>
            <person name="Splivallo R."/>
            <person name="Traeger S."/>
            <person name="Wang M."/>
            <person name="Zifcakova L."/>
            <person name="Wipf D."/>
            <person name="Zambonelli A."/>
            <person name="Paolocci F."/>
            <person name="Nowrousian M."/>
            <person name="Ottonello S."/>
            <person name="Baldrian P."/>
            <person name="Spatafora J.W."/>
            <person name="Henrissat B."/>
            <person name="Nagy L.G."/>
            <person name="Aury J.M."/>
            <person name="Wincker P."/>
            <person name="Grigoriev I.V."/>
            <person name="Bonfante P."/>
            <person name="Martin F.M."/>
        </authorList>
    </citation>
    <scope>NUCLEOTIDE SEQUENCE [LARGE SCALE GENOMIC DNA]</scope>
    <source>
        <strain evidence="2 3">120613-1</strain>
    </source>
</reference>
<evidence type="ECO:0000313" key="3">
    <source>
        <dbReference type="Proteomes" id="UP000276215"/>
    </source>
</evidence>
<proteinExistence type="predicted"/>
<dbReference type="OrthoDB" id="10511976at2759"/>
<evidence type="ECO:0000313" key="2">
    <source>
        <dbReference type="EMBL" id="RPB02014.1"/>
    </source>
</evidence>
<accession>A0A3N4JUI2</accession>
<keyword evidence="3" id="KW-1185">Reference proteome</keyword>
<organism evidence="2 3">
    <name type="scientific">Choiromyces venosus 120613-1</name>
    <dbReference type="NCBI Taxonomy" id="1336337"/>
    <lineage>
        <taxon>Eukaryota</taxon>
        <taxon>Fungi</taxon>
        <taxon>Dikarya</taxon>
        <taxon>Ascomycota</taxon>
        <taxon>Pezizomycotina</taxon>
        <taxon>Pezizomycetes</taxon>
        <taxon>Pezizales</taxon>
        <taxon>Tuberaceae</taxon>
        <taxon>Choiromyces</taxon>
    </lineage>
</organism>
<keyword evidence="1" id="KW-0472">Membrane</keyword>
<dbReference type="EMBL" id="ML120370">
    <property type="protein sequence ID" value="RPB02014.1"/>
    <property type="molecule type" value="Genomic_DNA"/>
</dbReference>
<feature type="transmembrane region" description="Helical" evidence="1">
    <location>
        <begin position="12"/>
        <end position="31"/>
    </location>
</feature>
<keyword evidence="1" id="KW-1133">Transmembrane helix</keyword>